<reference evidence="2" key="1">
    <citation type="submission" date="2025-08" db="UniProtKB">
        <authorList>
            <consortium name="RefSeq"/>
        </authorList>
    </citation>
    <scope>IDENTIFICATION</scope>
</reference>
<evidence type="ECO:0000313" key="1">
    <source>
        <dbReference type="Proteomes" id="UP000695022"/>
    </source>
</evidence>
<keyword evidence="1" id="KW-1185">Reference proteome</keyword>
<dbReference type="GeneID" id="106814036"/>
<sequence length="205" mass="23186">MVHLDLAKYHEMGRFKEQDGAECDMDAAMFHLKQAVNCEVLEAIQIMAKLYLNMPTDIFSSVQIPEDEENIDIGVGYMHNAADAGDRQAMIHLAKAYDTGVNLGSQRERDWKQAVYWYDRAIHTDEIDAGGEFDSTMDDPMYMLMSCEAELWRKGGLGLTKDPSYAGELYTMAADNAMESMKGRLANKFYALAEEAWAEVEEPEE</sequence>
<dbReference type="InterPro" id="IPR011990">
    <property type="entry name" value="TPR-like_helical_dom_sf"/>
</dbReference>
<dbReference type="Gene3D" id="1.25.40.10">
    <property type="entry name" value="Tetratricopeptide repeat domain"/>
    <property type="match status" value="1"/>
</dbReference>
<dbReference type="RefSeq" id="XP_014673783.1">
    <property type="nucleotide sequence ID" value="XM_014818297.1"/>
</dbReference>
<accession>A0ABM1ENL2</accession>
<name>A0ABM1ENL2_PRICU</name>
<dbReference type="SUPFAM" id="SSF81901">
    <property type="entry name" value="HCP-like"/>
    <property type="match status" value="1"/>
</dbReference>
<dbReference type="Proteomes" id="UP000695022">
    <property type="component" value="Unplaced"/>
</dbReference>
<organism evidence="1 2">
    <name type="scientific">Priapulus caudatus</name>
    <name type="common">Priapulid worm</name>
    <dbReference type="NCBI Taxonomy" id="37621"/>
    <lineage>
        <taxon>Eukaryota</taxon>
        <taxon>Metazoa</taxon>
        <taxon>Ecdysozoa</taxon>
        <taxon>Scalidophora</taxon>
        <taxon>Priapulida</taxon>
        <taxon>Priapulimorpha</taxon>
        <taxon>Priapulimorphida</taxon>
        <taxon>Priapulidae</taxon>
        <taxon>Priapulus</taxon>
    </lineage>
</organism>
<gene>
    <name evidence="2" type="primary">LOC106814036</name>
</gene>
<proteinExistence type="predicted"/>
<protein>
    <submittedName>
        <fullName evidence="2">Eukaryotic elongation factor 2 kinase-like</fullName>
    </submittedName>
</protein>
<evidence type="ECO:0000313" key="2">
    <source>
        <dbReference type="RefSeq" id="XP_014673783.1"/>
    </source>
</evidence>